<proteinExistence type="predicted"/>
<evidence type="ECO:0000313" key="1">
    <source>
        <dbReference type="EMBL" id="OGI44838.1"/>
    </source>
</evidence>
<dbReference type="Proteomes" id="UP000179360">
    <property type="component" value="Unassembled WGS sequence"/>
</dbReference>
<feature type="non-terminal residue" evidence="1">
    <location>
        <position position="1"/>
    </location>
</feature>
<dbReference type="AlphaFoldDB" id="A0A1F6TIC0"/>
<organism evidence="1 2">
    <name type="scientific">Candidatus Muproteobacteria bacterium RIFCSPHIGHO2_01_FULL_65_16</name>
    <dbReference type="NCBI Taxonomy" id="1817764"/>
    <lineage>
        <taxon>Bacteria</taxon>
        <taxon>Pseudomonadati</taxon>
        <taxon>Pseudomonadota</taxon>
        <taxon>Candidatus Muproteobacteria</taxon>
    </lineage>
</organism>
<evidence type="ECO:0008006" key="3">
    <source>
        <dbReference type="Google" id="ProtNLM"/>
    </source>
</evidence>
<reference evidence="1 2" key="1">
    <citation type="journal article" date="2016" name="Nat. Commun.">
        <title>Thousands of microbial genomes shed light on interconnected biogeochemical processes in an aquifer system.</title>
        <authorList>
            <person name="Anantharaman K."/>
            <person name="Brown C.T."/>
            <person name="Hug L.A."/>
            <person name="Sharon I."/>
            <person name="Castelle C.J."/>
            <person name="Probst A.J."/>
            <person name="Thomas B.C."/>
            <person name="Singh A."/>
            <person name="Wilkins M.J."/>
            <person name="Karaoz U."/>
            <person name="Brodie E.L."/>
            <person name="Williams K.H."/>
            <person name="Hubbard S.S."/>
            <person name="Banfield J.F."/>
        </authorList>
    </citation>
    <scope>NUCLEOTIDE SEQUENCE [LARGE SCALE GENOMIC DNA]</scope>
</reference>
<protein>
    <recommendedName>
        <fullName evidence="3">Nucleotidyl transferase AbiEii/AbiGii toxin family protein</fullName>
    </recommendedName>
</protein>
<sequence>TAVEPDGVEFDARDLTLEPIREDQEYAGLRAGFTAKLGNARIRLQVDIGGGDAVWPAPQEQVYPAMLEFPAPRVLTYSREAVVAEKFEAMVVLGARNSRIKDFFDVHYLATHFPFEGVELAEAIRCTFDRRKTPLPEEVPVGLTDEYWRQAGRDTQLRAFMRRTRMDATSEKISEIAPMLRRFLLPPCEVLHNSEPFARHWSAGGPWRKAQR</sequence>
<evidence type="ECO:0000313" key="2">
    <source>
        <dbReference type="Proteomes" id="UP000179360"/>
    </source>
</evidence>
<comment type="caution">
    <text evidence="1">The sequence shown here is derived from an EMBL/GenBank/DDBJ whole genome shotgun (WGS) entry which is preliminary data.</text>
</comment>
<name>A0A1F6TIC0_9PROT</name>
<dbReference type="Pfam" id="PF08843">
    <property type="entry name" value="AbiEii"/>
    <property type="match status" value="1"/>
</dbReference>
<dbReference type="InterPro" id="IPR014942">
    <property type="entry name" value="AbiEii"/>
</dbReference>
<accession>A0A1F6TIC0</accession>
<gene>
    <name evidence="1" type="ORF">A2637_05775</name>
</gene>
<dbReference type="EMBL" id="MFSY01000110">
    <property type="protein sequence ID" value="OGI44838.1"/>
    <property type="molecule type" value="Genomic_DNA"/>
</dbReference>